<dbReference type="InterPro" id="IPR001080">
    <property type="entry name" value="3Fe4S_ferredoxin"/>
</dbReference>
<dbReference type="Gene3D" id="3.30.70.20">
    <property type="match status" value="1"/>
</dbReference>
<keyword evidence="7" id="KW-0003">3Fe-4S</keyword>
<gene>
    <name evidence="10" type="ORF">GCM10010211_55500</name>
</gene>
<dbReference type="Pfam" id="PF13370">
    <property type="entry name" value="Fer4_13"/>
    <property type="match status" value="1"/>
</dbReference>
<keyword evidence="5 8" id="KW-0408">Iron</keyword>
<keyword evidence="3 8" id="KW-0479">Metal-binding</keyword>
<dbReference type="RefSeq" id="WP_189304413.1">
    <property type="nucleotide sequence ID" value="NZ_BMRP01000022.1"/>
</dbReference>
<dbReference type="PROSITE" id="PS51379">
    <property type="entry name" value="4FE4S_FER_2"/>
    <property type="match status" value="1"/>
</dbReference>
<organism evidence="10 11">
    <name type="scientific">Streptomyces albospinus</name>
    <dbReference type="NCBI Taxonomy" id="285515"/>
    <lineage>
        <taxon>Bacteria</taxon>
        <taxon>Bacillati</taxon>
        <taxon>Actinomycetota</taxon>
        <taxon>Actinomycetes</taxon>
        <taxon>Kitasatosporales</taxon>
        <taxon>Streptomycetaceae</taxon>
        <taxon>Streptomyces</taxon>
    </lineage>
</organism>
<evidence type="ECO:0000256" key="2">
    <source>
        <dbReference type="ARBA" id="ARBA00022448"/>
    </source>
</evidence>
<accession>A0ABQ2VGL3</accession>
<keyword evidence="6 8" id="KW-0411">Iron-sulfur</keyword>
<dbReference type="PANTHER" id="PTHR36923">
    <property type="entry name" value="FERREDOXIN"/>
    <property type="match status" value="1"/>
</dbReference>
<evidence type="ECO:0000256" key="1">
    <source>
        <dbReference type="ARBA" id="ARBA00001927"/>
    </source>
</evidence>
<proteinExistence type="predicted"/>
<evidence type="ECO:0000259" key="9">
    <source>
        <dbReference type="PROSITE" id="PS51379"/>
    </source>
</evidence>
<keyword evidence="11" id="KW-1185">Reference proteome</keyword>
<reference evidence="11" key="1">
    <citation type="journal article" date="2019" name="Int. J. Syst. Evol. Microbiol.">
        <title>The Global Catalogue of Microorganisms (GCM) 10K type strain sequencing project: providing services to taxonomists for standard genome sequencing and annotation.</title>
        <authorList>
            <consortium name="The Broad Institute Genomics Platform"/>
            <consortium name="The Broad Institute Genome Sequencing Center for Infectious Disease"/>
            <person name="Wu L."/>
            <person name="Ma J."/>
        </authorList>
    </citation>
    <scope>NUCLEOTIDE SEQUENCE [LARGE SCALE GENOMIC DNA]</scope>
    <source>
        <strain evidence="11">JCM 3399</strain>
    </source>
</reference>
<protein>
    <recommendedName>
        <fullName evidence="8">Ferredoxin</fullName>
    </recommendedName>
</protein>
<comment type="function">
    <text evidence="8">Ferredoxins are iron-sulfur proteins that transfer electrons in a wide variety of metabolic reactions.</text>
</comment>
<dbReference type="PANTHER" id="PTHR36923:SF3">
    <property type="entry name" value="FERREDOXIN"/>
    <property type="match status" value="1"/>
</dbReference>
<dbReference type="Proteomes" id="UP000654471">
    <property type="component" value="Unassembled WGS sequence"/>
</dbReference>
<evidence type="ECO:0000256" key="8">
    <source>
        <dbReference type="RuleBase" id="RU368020"/>
    </source>
</evidence>
<feature type="domain" description="4Fe-4S ferredoxin-type" evidence="9">
    <location>
        <begin position="1"/>
        <end position="29"/>
    </location>
</feature>
<dbReference type="InterPro" id="IPR051269">
    <property type="entry name" value="Fe-S_cluster_ET"/>
</dbReference>
<keyword evidence="4 8" id="KW-0249">Electron transport</keyword>
<sequence>MKVIVDQSKCVAAGQCVLSAPDVFDQREEDGIVVLLAENPPEHLVEDVRQAVVLCPAQAIWLEEQAKEEKQEDKE</sequence>
<dbReference type="SUPFAM" id="SSF54862">
    <property type="entry name" value="4Fe-4S ferredoxins"/>
    <property type="match status" value="1"/>
</dbReference>
<evidence type="ECO:0000313" key="11">
    <source>
        <dbReference type="Proteomes" id="UP000654471"/>
    </source>
</evidence>
<name>A0ABQ2VGL3_9ACTN</name>
<evidence type="ECO:0000256" key="5">
    <source>
        <dbReference type="ARBA" id="ARBA00023004"/>
    </source>
</evidence>
<evidence type="ECO:0000256" key="3">
    <source>
        <dbReference type="ARBA" id="ARBA00022723"/>
    </source>
</evidence>
<dbReference type="InterPro" id="IPR017896">
    <property type="entry name" value="4Fe4S_Fe-S-bd"/>
</dbReference>
<evidence type="ECO:0000256" key="6">
    <source>
        <dbReference type="ARBA" id="ARBA00023014"/>
    </source>
</evidence>
<dbReference type="EMBL" id="BMRP01000022">
    <property type="protein sequence ID" value="GGU82415.1"/>
    <property type="molecule type" value="Genomic_DNA"/>
</dbReference>
<evidence type="ECO:0000256" key="4">
    <source>
        <dbReference type="ARBA" id="ARBA00022982"/>
    </source>
</evidence>
<comment type="cofactor">
    <cofactor evidence="1">
        <name>[3Fe-4S] cluster</name>
        <dbReference type="ChEBI" id="CHEBI:21137"/>
    </cofactor>
</comment>
<keyword evidence="2 8" id="KW-0813">Transport</keyword>
<evidence type="ECO:0000313" key="10">
    <source>
        <dbReference type="EMBL" id="GGU82415.1"/>
    </source>
</evidence>
<comment type="caution">
    <text evidence="10">The sequence shown here is derived from an EMBL/GenBank/DDBJ whole genome shotgun (WGS) entry which is preliminary data.</text>
</comment>
<evidence type="ECO:0000256" key="7">
    <source>
        <dbReference type="ARBA" id="ARBA00023291"/>
    </source>
</evidence>
<dbReference type="PRINTS" id="PR00352">
    <property type="entry name" value="3FE4SFRDOXIN"/>
</dbReference>